<proteinExistence type="predicted"/>
<comment type="caution">
    <text evidence="1">The sequence shown here is derived from an EMBL/GenBank/DDBJ whole genome shotgun (WGS) entry which is preliminary data.</text>
</comment>
<evidence type="ECO:0000313" key="1">
    <source>
        <dbReference type="EMBL" id="MDV2687726.1"/>
    </source>
</evidence>
<keyword evidence="1" id="KW-0808">Transferase</keyword>
<reference evidence="1 2" key="1">
    <citation type="submission" date="2023-10" db="EMBL/GenBank/DDBJ databases">
        <title>Screening of Alkalihalobacillus lindianensis BZ-TG-R113 and Its Alleviation of Salt Stress on Rapeseed Growth.</title>
        <authorList>
            <person name="Zhao B."/>
            <person name="Guo T."/>
        </authorList>
    </citation>
    <scope>NUCLEOTIDE SEQUENCE [LARGE SCALE GENOMIC DNA]</scope>
    <source>
        <strain evidence="1 2">BZ-TG-R113</strain>
    </source>
</reference>
<protein>
    <submittedName>
        <fullName evidence="1">Class I SAM-dependent methyltransferase</fullName>
        <ecNumber evidence="1">2.1.1.-</ecNumber>
    </submittedName>
</protein>
<gene>
    <name evidence="1" type="ORF">RYX56_25595</name>
</gene>
<organism evidence="1 2">
    <name type="scientific">Alkalihalophilus lindianensis</name>
    <dbReference type="NCBI Taxonomy" id="1630542"/>
    <lineage>
        <taxon>Bacteria</taxon>
        <taxon>Bacillati</taxon>
        <taxon>Bacillota</taxon>
        <taxon>Bacilli</taxon>
        <taxon>Bacillales</taxon>
        <taxon>Bacillaceae</taxon>
        <taxon>Alkalihalophilus</taxon>
    </lineage>
</organism>
<evidence type="ECO:0000313" key="2">
    <source>
        <dbReference type="Proteomes" id="UP001287282"/>
    </source>
</evidence>
<feature type="non-terminal residue" evidence="1">
    <location>
        <position position="77"/>
    </location>
</feature>
<dbReference type="InterPro" id="IPR029063">
    <property type="entry name" value="SAM-dependent_MTases_sf"/>
</dbReference>
<dbReference type="EC" id="2.1.1.-" evidence="1"/>
<name>A0ABU3XIL5_9BACI</name>
<dbReference type="InterPro" id="IPR050723">
    <property type="entry name" value="CFA/CMAS"/>
</dbReference>
<keyword evidence="2" id="KW-1185">Reference proteome</keyword>
<dbReference type="PANTHER" id="PTHR43667">
    <property type="entry name" value="CYCLOPROPANE-FATTY-ACYL-PHOSPHOLIPID SYNTHASE"/>
    <property type="match status" value="1"/>
</dbReference>
<dbReference type="EMBL" id="JAWJBA010001122">
    <property type="protein sequence ID" value="MDV2687726.1"/>
    <property type="molecule type" value="Genomic_DNA"/>
</dbReference>
<dbReference type="SUPFAM" id="SSF53335">
    <property type="entry name" value="S-adenosyl-L-methionine-dependent methyltransferases"/>
    <property type="match status" value="1"/>
</dbReference>
<dbReference type="Pfam" id="PF02353">
    <property type="entry name" value="CMAS"/>
    <property type="match status" value="1"/>
</dbReference>
<sequence length="77" mass="8573">RFLKQDYRATAGRYDAIGSVEMVEAIGRENWPAFMDCLARNLRPGGHAALQFISLRDDLFEACAASADFIQAYVFPG</sequence>
<dbReference type="Gene3D" id="3.40.50.150">
    <property type="entry name" value="Vaccinia Virus protein VP39"/>
    <property type="match status" value="1"/>
</dbReference>
<dbReference type="GO" id="GO:0032259">
    <property type="term" value="P:methylation"/>
    <property type="evidence" value="ECO:0007669"/>
    <property type="project" value="UniProtKB-KW"/>
</dbReference>
<dbReference type="GO" id="GO:0008168">
    <property type="term" value="F:methyltransferase activity"/>
    <property type="evidence" value="ECO:0007669"/>
    <property type="project" value="UniProtKB-KW"/>
</dbReference>
<feature type="non-terminal residue" evidence="1">
    <location>
        <position position="1"/>
    </location>
</feature>
<accession>A0ABU3XIL5</accession>
<dbReference type="Proteomes" id="UP001287282">
    <property type="component" value="Unassembled WGS sequence"/>
</dbReference>
<keyword evidence="1" id="KW-0489">Methyltransferase</keyword>
<dbReference type="PANTHER" id="PTHR43667:SF2">
    <property type="entry name" value="FATTY ACID C-METHYL TRANSFERASE"/>
    <property type="match status" value="1"/>
</dbReference>